<reference evidence="2" key="1">
    <citation type="submission" date="2020-04" db="EMBL/GenBank/DDBJ databases">
        <title>Genome Assembly and Annotation of Botryosphaeria dothidea sdau 11-99, a Latent Pathogen of Apple Fruit Ring Rot in China.</title>
        <authorList>
            <person name="Yu C."/>
            <person name="Diao Y."/>
            <person name="Lu Q."/>
            <person name="Zhao J."/>
            <person name="Cui S."/>
            <person name="Peng C."/>
            <person name="He B."/>
            <person name="Liu H."/>
        </authorList>
    </citation>
    <scope>NUCLEOTIDE SEQUENCE [LARGE SCALE GENOMIC DNA]</scope>
    <source>
        <strain evidence="2">Sdau11-99</strain>
    </source>
</reference>
<evidence type="ECO:0000313" key="3">
    <source>
        <dbReference type="Proteomes" id="UP000572817"/>
    </source>
</evidence>
<keyword evidence="1" id="KW-0472">Membrane</keyword>
<comment type="caution">
    <text evidence="2">The sequence shown here is derived from an EMBL/GenBank/DDBJ whole genome shotgun (WGS) entry which is preliminary data.</text>
</comment>
<dbReference type="PANTHER" id="PTHR34414">
    <property type="entry name" value="HET DOMAIN-CONTAINING PROTEIN-RELATED"/>
    <property type="match status" value="1"/>
</dbReference>
<dbReference type="Pfam" id="PF20246">
    <property type="entry name" value="DUF6601"/>
    <property type="match status" value="1"/>
</dbReference>
<proteinExistence type="predicted"/>
<dbReference type="OrthoDB" id="5086500at2759"/>
<dbReference type="Proteomes" id="UP000572817">
    <property type="component" value="Unassembled WGS sequence"/>
</dbReference>
<evidence type="ECO:0008006" key="4">
    <source>
        <dbReference type="Google" id="ProtNLM"/>
    </source>
</evidence>
<protein>
    <recommendedName>
        <fullName evidence="4">Subtilisin-like serine protease protein</fullName>
    </recommendedName>
</protein>
<evidence type="ECO:0000256" key="1">
    <source>
        <dbReference type="SAM" id="Phobius"/>
    </source>
</evidence>
<gene>
    <name evidence="2" type="ORF">GTA08_BOTSDO06095</name>
</gene>
<feature type="transmembrane region" description="Helical" evidence="1">
    <location>
        <begin position="163"/>
        <end position="189"/>
    </location>
</feature>
<sequence>MFSRAFWTYVHQHSTDEKDLSGACAGFMRSYSHLIRYQSDFEKAVTEHLIPSEDNNGEKITFERCARFIAPFAELEDNQVSPRYHYGELRLTRLNVCARFLLGKLTYFHINAQWASYLKRYLTPMITTFAILSVVLNAMQVALAAQDLQRMPQALKTLTTASWHFSVAVIILAAFGILFILSGAMFIFIHEQPFAIKVLKEKRQKNAGKRLSPPSSGVVSPA</sequence>
<feature type="transmembrane region" description="Helical" evidence="1">
    <location>
        <begin position="121"/>
        <end position="143"/>
    </location>
</feature>
<keyword evidence="3" id="KW-1185">Reference proteome</keyword>
<name>A0A8H4ITZ7_9PEZI</name>
<evidence type="ECO:0000313" key="2">
    <source>
        <dbReference type="EMBL" id="KAF4307141.1"/>
    </source>
</evidence>
<dbReference type="AlphaFoldDB" id="A0A8H4ITZ7"/>
<keyword evidence="1" id="KW-0812">Transmembrane</keyword>
<accession>A0A8H4ITZ7</accession>
<dbReference type="EMBL" id="WWBZ02000033">
    <property type="protein sequence ID" value="KAF4307141.1"/>
    <property type="molecule type" value="Genomic_DNA"/>
</dbReference>
<dbReference type="PANTHER" id="PTHR34414:SF1">
    <property type="entry name" value="SUBTILISIN-LIKE SERINE PROTEASE"/>
    <property type="match status" value="1"/>
</dbReference>
<organism evidence="2 3">
    <name type="scientific">Botryosphaeria dothidea</name>
    <dbReference type="NCBI Taxonomy" id="55169"/>
    <lineage>
        <taxon>Eukaryota</taxon>
        <taxon>Fungi</taxon>
        <taxon>Dikarya</taxon>
        <taxon>Ascomycota</taxon>
        <taxon>Pezizomycotina</taxon>
        <taxon>Dothideomycetes</taxon>
        <taxon>Dothideomycetes incertae sedis</taxon>
        <taxon>Botryosphaeriales</taxon>
        <taxon>Botryosphaeriaceae</taxon>
        <taxon>Botryosphaeria</taxon>
    </lineage>
</organism>
<dbReference type="InterPro" id="IPR046536">
    <property type="entry name" value="DUF6601"/>
</dbReference>
<keyword evidence="1" id="KW-1133">Transmembrane helix</keyword>